<proteinExistence type="predicted"/>
<name>A0ABR4EQ07_9PEZI</name>
<keyword evidence="1" id="KW-0732">Signal</keyword>
<reference evidence="2 3" key="1">
    <citation type="submission" date="2024-03" db="EMBL/GenBank/DDBJ databases">
        <title>A high-quality draft genome sequence of Diaporthe vaccinii, a causative agent of upright dieback and viscid rot disease in cranberry plants.</title>
        <authorList>
            <person name="Sarrasin M."/>
            <person name="Lang B.F."/>
            <person name="Burger G."/>
        </authorList>
    </citation>
    <scope>NUCLEOTIDE SEQUENCE [LARGE SCALE GENOMIC DNA]</scope>
    <source>
        <strain evidence="2 3">IS7</strain>
    </source>
</reference>
<keyword evidence="3" id="KW-1185">Reference proteome</keyword>
<evidence type="ECO:0000256" key="1">
    <source>
        <dbReference type="SAM" id="SignalP"/>
    </source>
</evidence>
<feature type="signal peptide" evidence="1">
    <location>
        <begin position="1"/>
        <end position="18"/>
    </location>
</feature>
<evidence type="ECO:0000313" key="3">
    <source>
        <dbReference type="Proteomes" id="UP001600888"/>
    </source>
</evidence>
<comment type="caution">
    <text evidence="2">The sequence shown here is derived from an EMBL/GenBank/DDBJ whole genome shotgun (WGS) entry which is preliminary data.</text>
</comment>
<accession>A0ABR4EQ07</accession>
<evidence type="ECO:0000313" key="2">
    <source>
        <dbReference type="EMBL" id="KAL2284520.1"/>
    </source>
</evidence>
<evidence type="ECO:0008006" key="4">
    <source>
        <dbReference type="Google" id="ProtNLM"/>
    </source>
</evidence>
<organism evidence="2 3">
    <name type="scientific">Diaporthe vaccinii</name>
    <dbReference type="NCBI Taxonomy" id="105482"/>
    <lineage>
        <taxon>Eukaryota</taxon>
        <taxon>Fungi</taxon>
        <taxon>Dikarya</taxon>
        <taxon>Ascomycota</taxon>
        <taxon>Pezizomycotina</taxon>
        <taxon>Sordariomycetes</taxon>
        <taxon>Sordariomycetidae</taxon>
        <taxon>Diaporthales</taxon>
        <taxon>Diaporthaceae</taxon>
        <taxon>Diaporthe</taxon>
        <taxon>Diaporthe eres species complex</taxon>
    </lineage>
</organism>
<protein>
    <recommendedName>
        <fullName evidence="4">Secreted protein</fullName>
    </recommendedName>
</protein>
<dbReference type="EMBL" id="JBAWTH010000036">
    <property type="protein sequence ID" value="KAL2284520.1"/>
    <property type="molecule type" value="Genomic_DNA"/>
</dbReference>
<dbReference type="Proteomes" id="UP001600888">
    <property type="component" value="Unassembled WGS sequence"/>
</dbReference>
<feature type="chain" id="PRO_5047326008" description="Secreted protein" evidence="1">
    <location>
        <begin position="19"/>
        <end position="143"/>
    </location>
</feature>
<gene>
    <name evidence="2" type="ORF">FJTKL_08892</name>
</gene>
<sequence length="143" mass="15277">MKVCKLFLGGVLAITTNAAFDPPSSNPPIAYFVSYGQPGCLKKDQSAYITLVQTQDSVCYDFSPPPPTIVQSAYVTSIISGCVVYVYNDANCTTNEQTLEVGFKNCYDDTTGFGSYKVICGGRYPIPHTTKTSASPSASASLK</sequence>